<dbReference type="OrthoDB" id="3437016at2759"/>
<feature type="transmembrane region" description="Helical" evidence="7">
    <location>
        <begin position="324"/>
        <end position="351"/>
    </location>
</feature>
<dbReference type="Pfam" id="PF07690">
    <property type="entry name" value="MFS_1"/>
    <property type="match status" value="1"/>
</dbReference>
<feature type="transmembrane region" description="Helical" evidence="7">
    <location>
        <begin position="217"/>
        <end position="242"/>
    </location>
</feature>
<dbReference type="GeneID" id="43602311"/>
<evidence type="ECO:0000313" key="10">
    <source>
        <dbReference type="Proteomes" id="UP000254866"/>
    </source>
</evidence>
<feature type="transmembrane region" description="Helical" evidence="7">
    <location>
        <begin position="188"/>
        <end position="211"/>
    </location>
</feature>
<dbReference type="InterPro" id="IPR011701">
    <property type="entry name" value="MFS"/>
</dbReference>
<feature type="transmembrane region" description="Helical" evidence="7">
    <location>
        <begin position="100"/>
        <end position="119"/>
    </location>
</feature>
<feature type="transmembrane region" description="Helical" evidence="7">
    <location>
        <begin position="156"/>
        <end position="176"/>
    </location>
</feature>
<dbReference type="GO" id="GO:0000329">
    <property type="term" value="C:fungal-type vacuole membrane"/>
    <property type="evidence" value="ECO:0007669"/>
    <property type="project" value="TreeGrafter"/>
</dbReference>
<feature type="transmembrane region" description="Helical" evidence="7">
    <location>
        <begin position="389"/>
        <end position="411"/>
    </location>
</feature>
<evidence type="ECO:0000313" key="9">
    <source>
        <dbReference type="EMBL" id="RDL32060.1"/>
    </source>
</evidence>
<evidence type="ECO:0000256" key="1">
    <source>
        <dbReference type="ARBA" id="ARBA00004127"/>
    </source>
</evidence>
<accession>A0A370TCS0</accession>
<proteinExistence type="predicted"/>
<dbReference type="Proteomes" id="UP000254866">
    <property type="component" value="Unassembled WGS sequence"/>
</dbReference>
<protein>
    <submittedName>
        <fullName evidence="9">MFS multidrug transporter-like protein</fullName>
    </submittedName>
</protein>
<dbReference type="PANTHER" id="PTHR23501:SF191">
    <property type="entry name" value="VACUOLAR BASIC AMINO ACID TRANSPORTER 4"/>
    <property type="match status" value="1"/>
</dbReference>
<dbReference type="InterPro" id="IPR036259">
    <property type="entry name" value="MFS_trans_sf"/>
</dbReference>
<dbReference type="GO" id="GO:0015174">
    <property type="term" value="F:basic amino acid transmembrane transporter activity"/>
    <property type="evidence" value="ECO:0007669"/>
    <property type="project" value="TreeGrafter"/>
</dbReference>
<organism evidence="9 10">
    <name type="scientific">Venustampulla echinocandica</name>
    <dbReference type="NCBI Taxonomy" id="2656787"/>
    <lineage>
        <taxon>Eukaryota</taxon>
        <taxon>Fungi</taxon>
        <taxon>Dikarya</taxon>
        <taxon>Ascomycota</taxon>
        <taxon>Pezizomycotina</taxon>
        <taxon>Leotiomycetes</taxon>
        <taxon>Helotiales</taxon>
        <taxon>Pleuroascaceae</taxon>
        <taxon>Venustampulla</taxon>
    </lineage>
</organism>
<feature type="transmembrane region" description="Helical" evidence="7">
    <location>
        <begin position="285"/>
        <end position="304"/>
    </location>
</feature>
<dbReference type="InterPro" id="IPR020846">
    <property type="entry name" value="MFS_dom"/>
</dbReference>
<feature type="transmembrane region" description="Helical" evidence="7">
    <location>
        <begin position="363"/>
        <end position="382"/>
    </location>
</feature>
<evidence type="ECO:0000256" key="3">
    <source>
        <dbReference type="ARBA" id="ARBA00022692"/>
    </source>
</evidence>
<name>A0A370TCS0_9HELO</name>
<feature type="transmembrane region" description="Helical" evidence="7">
    <location>
        <begin position="417"/>
        <end position="444"/>
    </location>
</feature>
<keyword evidence="5 7" id="KW-0472">Membrane</keyword>
<evidence type="ECO:0000256" key="7">
    <source>
        <dbReference type="SAM" id="Phobius"/>
    </source>
</evidence>
<sequence length="560" mass="59749">MATITRSPSRGSADGGLADEQTPLLRDIDNPTTSAHNPSREEEDEERSGEQTIIPDQPSKKLLIITLGAIYVGVFLGALDSTVIATLSAPISTSFNSLSLLSWLASAYLIANAACQPLAGRLTDIFSRRTGLLVSNVLFAVGNLICGLAGDEWVMIAGRVVAGMGGGGLMAISTFVGSDLVPLRRRGFIQGIGNICYGTGAGLGGIFGGWVNDVWGWRVAFLAQVPLVVISGILVFMTVNIPPKKSEKSKLSRVDFLGAFTLVVTLVLFLLGLNSGGNIVPWSHPLVTSSLVLSAVFLVAFIYIEARIASEPVIPVKLLLNRTVAAACLTNWFIAMVVFAILFYVPIFFQVKGLSTTAAGMQLIPQSIGASVGSLLCGFVMNHTGKYRLLSFAILGSFVLGTGLICTLTFDTPNWPAFIYLFLIGTGYGGTLTVTLLALISAVSHDHQAVITSASYAFRSTGSTIGVTIASAVYQNILVSSLHQRFDGREGAAEEIRRIRDSFDELKHLPPGWRQGVLESYELSFRGVFLTAFGLAVTAFVCGAFMRQHTLHTSLSRNAN</sequence>
<dbReference type="AlphaFoldDB" id="A0A370TCS0"/>
<evidence type="ECO:0000256" key="6">
    <source>
        <dbReference type="SAM" id="MobiDB-lite"/>
    </source>
</evidence>
<feature type="transmembrane region" description="Helical" evidence="7">
    <location>
        <begin position="62"/>
        <end position="88"/>
    </location>
</feature>
<evidence type="ECO:0000256" key="2">
    <source>
        <dbReference type="ARBA" id="ARBA00022448"/>
    </source>
</evidence>
<evidence type="ECO:0000259" key="8">
    <source>
        <dbReference type="PROSITE" id="PS50850"/>
    </source>
</evidence>
<dbReference type="PROSITE" id="PS50850">
    <property type="entry name" value="MFS"/>
    <property type="match status" value="1"/>
</dbReference>
<dbReference type="RefSeq" id="XP_031865992.1">
    <property type="nucleotide sequence ID" value="XM_032018085.1"/>
</dbReference>
<dbReference type="GO" id="GO:0012505">
    <property type="term" value="C:endomembrane system"/>
    <property type="evidence" value="ECO:0007669"/>
    <property type="project" value="UniProtKB-SubCell"/>
</dbReference>
<keyword evidence="2" id="KW-0813">Transport</keyword>
<comment type="caution">
    <text evidence="9">The sequence shown here is derived from an EMBL/GenBank/DDBJ whole genome shotgun (WGS) entry which is preliminary data.</text>
</comment>
<dbReference type="Gene3D" id="1.20.1250.20">
    <property type="entry name" value="MFS general substrate transporter like domains"/>
    <property type="match status" value="1"/>
</dbReference>
<reference evidence="9 10" key="1">
    <citation type="journal article" date="2018" name="IMA Fungus">
        <title>IMA Genome-F 9: Draft genome sequence of Annulohypoxylon stygium, Aspergillus mulundensis, Berkeleyomyces basicola (syn. Thielaviopsis basicola), Ceratocystis smalleyi, two Cercospora beticola strains, Coleophoma cylindrospora, Fusarium fracticaudum, Phialophora cf. hyalina, and Morchella septimelata.</title>
        <authorList>
            <person name="Wingfield B.D."/>
            <person name="Bills G.F."/>
            <person name="Dong Y."/>
            <person name="Huang W."/>
            <person name="Nel W.J."/>
            <person name="Swalarsk-Parry B.S."/>
            <person name="Vaghefi N."/>
            <person name="Wilken P.M."/>
            <person name="An Z."/>
            <person name="de Beer Z.W."/>
            <person name="De Vos L."/>
            <person name="Chen L."/>
            <person name="Duong T.A."/>
            <person name="Gao Y."/>
            <person name="Hammerbacher A."/>
            <person name="Kikkert J.R."/>
            <person name="Li Y."/>
            <person name="Li H."/>
            <person name="Li K."/>
            <person name="Li Q."/>
            <person name="Liu X."/>
            <person name="Ma X."/>
            <person name="Naidoo K."/>
            <person name="Pethybridge S.J."/>
            <person name="Sun J."/>
            <person name="Steenkamp E.T."/>
            <person name="van der Nest M.A."/>
            <person name="van Wyk S."/>
            <person name="Wingfield M.J."/>
            <person name="Xiong C."/>
            <person name="Yue Q."/>
            <person name="Zhang X."/>
        </authorList>
    </citation>
    <scope>NUCLEOTIDE SEQUENCE [LARGE SCALE GENOMIC DNA]</scope>
    <source>
        <strain evidence="9 10">BP 5553</strain>
    </source>
</reference>
<feature type="compositionally biased region" description="Polar residues" evidence="6">
    <location>
        <begin position="1"/>
        <end position="10"/>
    </location>
</feature>
<feature type="transmembrane region" description="Helical" evidence="7">
    <location>
        <begin position="456"/>
        <end position="477"/>
    </location>
</feature>
<keyword evidence="3 7" id="KW-0812">Transmembrane</keyword>
<gene>
    <name evidence="9" type="ORF">BP5553_09462</name>
</gene>
<feature type="transmembrane region" description="Helical" evidence="7">
    <location>
        <begin position="254"/>
        <end position="273"/>
    </location>
</feature>
<evidence type="ECO:0000256" key="5">
    <source>
        <dbReference type="ARBA" id="ARBA00023136"/>
    </source>
</evidence>
<feature type="region of interest" description="Disordered" evidence="6">
    <location>
        <begin position="1"/>
        <end position="53"/>
    </location>
</feature>
<dbReference type="EMBL" id="NPIC01000011">
    <property type="protein sequence ID" value="RDL32060.1"/>
    <property type="molecule type" value="Genomic_DNA"/>
</dbReference>
<comment type="subcellular location">
    <subcellularLocation>
        <location evidence="1">Endomembrane system</location>
        <topology evidence="1">Multi-pass membrane protein</topology>
    </subcellularLocation>
</comment>
<keyword evidence="4 7" id="KW-1133">Transmembrane helix</keyword>
<keyword evidence="10" id="KW-1185">Reference proteome</keyword>
<feature type="transmembrane region" description="Helical" evidence="7">
    <location>
        <begin position="523"/>
        <end position="546"/>
    </location>
</feature>
<evidence type="ECO:0000256" key="4">
    <source>
        <dbReference type="ARBA" id="ARBA00022989"/>
    </source>
</evidence>
<dbReference type="PANTHER" id="PTHR23501">
    <property type="entry name" value="MAJOR FACILITATOR SUPERFAMILY"/>
    <property type="match status" value="1"/>
</dbReference>
<dbReference type="SUPFAM" id="SSF103473">
    <property type="entry name" value="MFS general substrate transporter"/>
    <property type="match status" value="1"/>
</dbReference>
<feature type="transmembrane region" description="Helical" evidence="7">
    <location>
        <begin position="131"/>
        <end position="150"/>
    </location>
</feature>
<feature type="domain" description="Major facilitator superfamily (MFS) profile" evidence="8">
    <location>
        <begin position="66"/>
        <end position="551"/>
    </location>
</feature>